<protein>
    <recommendedName>
        <fullName evidence="5">Apple domain-containing protein</fullName>
    </recommendedName>
</protein>
<dbReference type="GO" id="GO:0048544">
    <property type="term" value="P:recognition of pollen"/>
    <property type="evidence" value="ECO:0007669"/>
    <property type="project" value="InterPro"/>
</dbReference>
<evidence type="ECO:0000256" key="3">
    <source>
        <dbReference type="ARBA" id="ARBA00023180"/>
    </source>
</evidence>
<dbReference type="AlphaFoldDB" id="A0A835JCD3"/>
<keyword evidence="7" id="KW-1185">Reference proteome</keyword>
<dbReference type="CDD" id="cd01098">
    <property type="entry name" value="PAN_AP_plant"/>
    <property type="match status" value="1"/>
</dbReference>
<comment type="caution">
    <text evidence="6">The sequence shown here is derived from an EMBL/GenBank/DDBJ whole genome shotgun (WGS) entry which is preliminary data.</text>
</comment>
<sequence length="434" mass="49197">MPILTFHCYKSPVLQLLNSGNLVVKDGKDNSFILWQSFEYPCDTFLPGIKIEWNSVTGVDRHLTSWKSADDPGPGRFSFGIDHQGFPQLVVWNGTLKHYRLGLWNGKYFTGTPELPTEQFLKFEFIFNKTYVHYSYEITNSAVLLTRLIVKQSGFVERSMRAVQNNGWRKIYWAPRDLCDNYSVCGAYMSCKMVDQSYKCICLEGFEPKSLTNWSSGCTRRSALNCAYDIFQNFSGFKLPDTSYSWYDTSMSLAECKNMCLKNCTCSAYANSNITGEGSGCILWFGDLVDMREYSTGGQDLYIRMPPPSKTDKTKKKLVGIVLSSTVLAGLLMAWKLWVEERALELVENMSDRPFSVPDVLRCIHVGLLCVQQKPEDRPNMSSVVLMLGSENPLPGPKQPGFFTERNMPALDSSTRNHESSFINDLTISEPEGR</sequence>
<keyword evidence="3" id="KW-0325">Glycoprotein</keyword>
<gene>
    <name evidence="6" type="ORF">SADUNF_Sadunf16G0272300</name>
</gene>
<name>A0A835JCD3_9ROSI</name>
<dbReference type="Gene3D" id="1.10.510.10">
    <property type="entry name" value="Transferase(Phosphotransferase) domain 1"/>
    <property type="match status" value="1"/>
</dbReference>
<dbReference type="InterPro" id="IPR003609">
    <property type="entry name" value="Pan_app"/>
</dbReference>
<organism evidence="6 7">
    <name type="scientific">Salix dunnii</name>
    <dbReference type="NCBI Taxonomy" id="1413687"/>
    <lineage>
        <taxon>Eukaryota</taxon>
        <taxon>Viridiplantae</taxon>
        <taxon>Streptophyta</taxon>
        <taxon>Embryophyta</taxon>
        <taxon>Tracheophyta</taxon>
        <taxon>Spermatophyta</taxon>
        <taxon>Magnoliopsida</taxon>
        <taxon>eudicotyledons</taxon>
        <taxon>Gunneridae</taxon>
        <taxon>Pentapetalae</taxon>
        <taxon>rosids</taxon>
        <taxon>fabids</taxon>
        <taxon>Malpighiales</taxon>
        <taxon>Salicaceae</taxon>
        <taxon>Saliceae</taxon>
        <taxon>Salix</taxon>
    </lineage>
</organism>
<evidence type="ECO:0000259" key="5">
    <source>
        <dbReference type="PROSITE" id="PS50948"/>
    </source>
</evidence>
<reference evidence="6 7" key="1">
    <citation type="submission" date="2020-10" db="EMBL/GenBank/DDBJ databases">
        <title>Plant Genome Project.</title>
        <authorList>
            <person name="Zhang R.-G."/>
        </authorList>
    </citation>
    <scope>NUCLEOTIDE SEQUENCE [LARGE SCALE GENOMIC DNA]</scope>
    <source>
        <strain evidence="6">FAFU-HL-1</strain>
        <tissue evidence="6">Leaf</tissue>
    </source>
</reference>
<feature type="region of interest" description="Disordered" evidence="4">
    <location>
        <begin position="396"/>
        <end position="434"/>
    </location>
</feature>
<evidence type="ECO:0000256" key="1">
    <source>
        <dbReference type="ARBA" id="ARBA00022729"/>
    </source>
</evidence>
<accession>A0A835JCD3</accession>
<dbReference type="PANTHER" id="PTHR32444">
    <property type="entry name" value="BULB-TYPE LECTIN DOMAIN-CONTAINING PROTEIN"/>
    <property type="match status" value="1"/>
</dbReference>
<evidence type="ECO:0000313" key="7">
    <source>
        <dbReference type="Proteomes" id="UP000657918"/>
    </source>
</evidence>
<dbReference type="PROSITE" id="PS50948">
    <property type="entry name" value="PAN"/>
    <property type="match status" value="1"/>
</dbReference>
<evidence type="ECO:0000256" key="2">
    <source>
        <dbReference type="ARBA" id="ARBA00023157"/>
    </source>
</evidence>
<evidence type="ECO:0000256" key="4">
    <source>
        <dbReference type="SAM" id="MobiDB-lite"/>
    </source>
</evidence>
<dbReference type="Pfam" id="PF00954">
    <property type="entry name" value="S_locus_glycop"/>
    <property type="match status" value="1"/>
</dbReference>
<dbReference type="Proteomes" id="UP000657918">
    <property type="component" value="Chromosome 16"/>
</dbReference>
<dbReference type="InterPro" id="IPR000858">
    <property type="entry name" value="S_locus_glycoprot_dom"/>
</dbReference>
<dbReference type="Pfam" id="PF01453">
    <property type="entry name" value="B_lectin"/>
    <property type="match status" value="1"/>
</dbReference>
<dbReference type="InterPro" id="IPR036426">
    <property type="entry name" value="Bulb-type_lectin_dom_sf"/>
</dbReference>
<feature type="domain" description="Apple" evidence="5">
    <location>
        <begin position="226"/>
        <end position="306"/>
    </location>
</feature>
<dbReference type="SMART" id="SM00473">
    <property type="entry name" value="PAN_AP"/>
    <property type="match status" value="1"/>
</dbReference>
<keyword evidence="2" id="KW-1015">Disulfide bond</keyword>
<dbReference type="Pfam" id="PF08276">
    <property type="entry name" value="PAN_2"/>
    <property type="match status" value="1"/>
</dbReference>
<dbReference type="EMBL" id="JADGMS010000016">
    <property type="protein sequence ID" value="KAF9666856.1"/>
    <property type="molecule type" value="Genomic_DNA"/>
</dbReference>
<dbReference type="PANTHER" id="PTHR32444:SF183">
    <property type="entry name" value="APPLE DOMAIN-CONTAINING PROTEIN"/>
    <property type="match status" value="1"/>
</dbReference>
<dbReference type="InterPro" id="IPR001480">
    <property type="entry name" value="Bulb-type_lectin_dom"/>
</dbReference>
<proteinExistence type="predicted"/>
<dbReference type="OrthoDB" id="785331at2759"/>
<keyword evidence="1" id="KW-0732">Signal</keyword>
<evidence type="ECO:0000313" key="6">
    <source>
        <dbReference type="EMBL" id="KAF9666856.1"/>
    </source>
</evidence>
<dbReference type="SUPFAM" id="SSF51110">
    <property type="entry name" value="alpha-D-mannose-specific plant lectins"/>
    <property type="match status" value="1"/>
</dbReference>